<name>A0ABQ9HTF9_9NEOP</name>
<evidence type="ECO:0008006" key="3">
    <source>
        <dbReference type="Google" id="ProtNLM"/>
    </source>
</evidence>
<evidence type="ECO:0000313" key="2">
    <source>
        <dbReference type="Proteomes" id="UP001159363"/>
    </source>
</evidence>
<evidence type="ECO:0000313" key="1">
    <source>
        <dbReference type="EMBL" id="KAJ8887685.1"/>
    </source>
</evidence>
<dbReference type="EMBL" id="JARBHB010000004">
    <property type="protein sequence ID" value="KAJ8887685.1"/>
    <property type="molecule type" value="Genomic_DNA"/>
</dbReference>
<keyword evidence="2" id="KW-1185">Reference proteome</keyword>
<comment type="caution">
    <text evidence="1">The sequence shown here is derived from an EMBL/GenBank/DDBJ whole genome shotgun (WGS) entry which is preliminary data.</text>
</comment>
<protein>
    <recommendedName>
        <fullName evidence="3">Cytidine deaminase</fullName>
    </recommendedName>
</protein>
<reference evidence="1 2" key="1">
    <citation type="submission" date="2023-02" db="EMBL/GenBank/DDBJ databases">
        <title>LHISI_Scaffold_Assembly.</title>
        <authorList>
            <person name="Stuart O.P."/>
            <person name="Cleave R."/>
            <person name="Magrath M.J.L."/>
            <person name="Mikheyev A.S."/>
        </authorList>
    </citation>
    <scope>NUCLEOTIDE SEQUENCE [LARGE SCALE GENOMIC DNA]</scope>
    <source>
        <strain evidence="1">Daus_M_001</strain>
        <tissue evidence="1">Leg muscle</tissue>
    </source>
</reference>
<proteinExistence type="predicted"/>
<organism evidence="1 2">
    <name type="scientific">Dryococelus australis</name>
    <dbReference type="NCBI Taxonomy" id="614101"/>
    <lineage>
        <taxon>Eukaryota</taxon>
        <taxon>Metazoa</taxon>
        <taxon>Ecdysozoa</taxon>
        <taxon>Arthropoda</taxon>
        <taxon>Hexapoda</taxon>
        <taxon>Insecta</taxon>
        <taxon>Pterygota</taxon>
        <taxon>Neoptera</taxon>
        <taxon>Polyneoptera</taxon>
        <taxon>Phasmatodea</taxon>
        <taxon>Verophasmatodea</taxon>
        <taxon>Anareolatae</taxon>
        <taxon>Phasmatidae</taxon>
        <taxon>Eurycanthinae</taxon>
        <taxon>Dryococelus</taxon>
    </lineage>
</organism>
<sequence length="108" mass="11560">MIAHNPEIHYVSLCELLPEKLGQVCTPCQLCIQYLKAGKHNVFILSYMGELTYFALKSVFKPEVGKGGHQIEANVDAGGAGPAARATKGQAKMTSIGGRLSISQGRNT</sequence>
<accession>A0ABQ9HTF9</accession>
<gene>
    <name evidence="1" type="ORF">PR048_013903</name>
</gene>
<dbReference type="Proteomes" id="UP001159363">
    <property type="component" value="Chromosome X"/>
</dbReference>